<dbReference type="EMBL" id="JBEYRS010000001">
    <property type="protein sequence ID" value="MEW2360534.1"/>
    <property type="molecule type" value="Genomic_DNA"/>
</dbReference>
<accession>A0ABV3LM37</accession>
<comment type="caution">
    <text evidence="1">The sequence shown here is derived from an EMBL/GenBank/DDBJ whole genome shotgun (WGS) entry which is preliminary data.</text>
</comment>
<keyword evidence="2" id="KW-1185">Reference proteome</keyword>
<evidence type="ECO:0000313" key="2">
    <source>
        <dbReference type="Proteomes" id="UP001553843"/>
    </source>
</evidence>
<name>A0ABV3LM37_9ACTN</name>
<protein>
    <recommendedName>
        <fullName evidence="3">Knr4/Smi1-like domain-containing protein</fullName>
    </recommendedName>
</protein>
<evidence type="ECO:0000313" key="1">
    <source>
        <dbReference type="EMBL" id="MEW2360534.1"/>
    </source>
</evidence>
<dbReference type="PANTHER" id="PTHR32011">
    <property type="entry name" value="OS08G0472400 PROTEIN"/>
    <property type="match status" value="1"/>
</dbReference>
<evidence type="ECO:0008006" key="3">
    <source>
        <dbReference type="Google" id="ProtNLM"/>
    </source>
</evidence>
<organism evidence="1 2">
    <name type="scientific">Streptomyces huasconensis</name>
    <dbReference type="NCBI Taxonomy" id="1854574"/>
    <lineage>
        <taxon>Bacteria</taxon>
        <taxon>Bacillati</taxon>
        <taxon>Actinomycetota</taxon>
        <taxon>Actinomycetes</taxon>
        <taxon>Kitasatosporales</taxon>
        <taxon>Streptomycetaceae</taxon>
        <taxon>Streptomyces</taxon>
    </lineage>
</organism>
<reference evidence="1 2" key="1">
    <citation type="submission" date="2024-06" db="EMBL/GenBank/DDBJ databases">
        <title>The Natural Products Discovery Center: Release of the First 8490 Sequenced Strains for Exploring Actinobacteria Biosynthetic Diversity.</title>
        <authorList>
            <person name="Kalkreuter E."/>
            <person name="Kautsar S.A."/>
            <person name="Yang D."/>
            <person name="Bader C.D."/>
            <person name="Teijaro C.N."/>
            <person name="Fluegel L."/>
            <person name="Davis C.M."/>
            <person name="Simpson J.R."/>
            <person name="Lauterbach L."/>
            <person name="Steele A.D."/>
            <person name="Gui C."/>
            <person name="Meng S."/>
            <person name="Li G."/>
            <person name="Viehrig K."/>
            <person name="Ye F."/>
            <person name="Su P."/>
            <person name="Kiefer A.F."/>
            <person name="Nichols A."/>
            <person name="Cepeda A.J."/>
            <person name="Yan W."/>
            <person name="Fan B."/>
            <person name="Jiang Y."/>
            <person name="Adhikari A."/>
            <person name="Zheng C.-J."/>
            <person name="Schuster L."/>
            <person name="Cowan T.M."/>
            <person name="Smanski M.J."/>
            <person name="Chevrette M.G."/>
            <person name="De Carvalho L.P.S."/>
            <person name="Shen B."/>
        </authorList>
    </citation>
    <scope>NUCLEOTIDE SEQUENCE [LARGE SCALE GENOMIC DNA]</scope>
    <source>
        <strain evidence="1 2">NPDC047833</strain>
    </source>
</reference>
<dbReference type="Proteomes" id="UP001553843">
    <property type="component" value="Unassembled WGS sequence"/>
</dbReference>
<dbReference type="PANTHER" id="PTHR32011:SF2">
    <property type="entry name" value="OS08G0472400 PROTEIN"/>
    <property type="match status" value="1"/>
</dbReference>
<proteinExistence type="predicted"/>
<sequence>MTTQSPPRLTPEAARELQGLLPAEIGPGLSEHELTAVEERFGFRFSADHRVFLAAGLPKGSSRWPDWRGGDPDDLAERLSRPVEGVLFDVEHNGFWHPSWPARPDGASGALRLATSELAAVPRLVPVYAHRYLPGTAGEWGHPVLSVHQTDVIIYGNDLGDYVRHEFTGRSCDATAHATVDFWSYFVEGGPGIDVTAPTPHTPYATDACEAIEHLRMLALERLIGRRHHPEQLIEAALTALVLDAYVESDALPSLAGLLRAERARAPALFEELTREAGLLRGVPAEDRGGSREASVRWRLVRWWLRLIVNGSLAPGPGGDVITYEGWGPLGRPRALGPLVDKVDAYNDWSALRRGDREHLAQAIVTEAERLLAGPWPPRA</sequence>
<dbReference type="RefSeq" id="WP_359776994.1">
    <property type="nucleotide sequence ID" value="NZ_JBEYRR010000003.1"/>
</dbReference>
<gene>
    <name evidence="1" type="ORF">AB0887_00975</name>
</gene>